<sequence>MENLADTPEKLEEYQNITCSKTKEGARKDFNEYGAAIAEYMVEACKNPEAEVCQRVEAAFEHFSAIIGKYEALGECKAETLYEDAIV</sequence>
<organism evidence="1 2">
    <name type="scientific">Larinioides sclopetarius</name>
    <dbReference type="NCBI Taxonomy" id="280406"/>
    <lineage>
        <taxon>Eukaryota</taxon>
        <taxon>Metazoa</taxon>
        <taxon>Ecdysozoa</taxon>
        <taxon>Arthropoda</taxon>
        <taxon>Chelicerata</taxon>
        <taxon>Arachnida</taxon>
        <taxon>Araneae</taxon>
        <taxon>Araneomorphae</taxon>
        <taxon>Entelegynae</taxon>
        <taxon>Araneoidea</taxon>
        <taxon>Araneidae</taxon>
        <taxon>Larinioides</taxon>
    </lineage>
</organism>
<reference evidence="1 2" key="1">
    <citation type="submission" date="2024-04" db="EMBL/GenBank/DDBJ databases">
        <authorList>
            <person name="Rising A."/>
            <person name="Reimegard J."/>
            <person name="Sonavane S."/>
            <person name="Akerstrom W."/>
            <person name="Nylinder S."/>
            <person name="Hedman E."/>
            <person name="Kallberg Y."/>
        </authorList>
    </citation>
    <scope>NUCLEOTIDE SEQUENCE [LARGE SCALE GENOMIC DNA]</scope>
</reference>
<dbReference type="Proteomes" id="UP001497382">
    <property type="component" value="Unassembled WGS sequence"/>
</dbReference>
<comment type="caution">
    <text evidence="1">The sequence shown here is derived from an EMBL/GenBank/DDBJ whole genome shotgun (WGS) entry which is preliminary data.</text>
</comment>
<name>A0AAV1ZYN3_9ARAC</name>
<dbReference type="AlphaFoldDB" id="A0AAV1ZYN3"/>
<protein>
    <submittedName>
        <fullName evidence="1">Uncharacterized protein</fullName>
    </submittedName>
</protein>
<evidence type="ECO:0000313" key="1">
    <source>
        <dbReference type="EMBL" id="CAL1276497.1"/>
    </source>
</evidence>
<accession>A0AAV1ZYN3</accession>
<proteinExistence type="predicted"/>
<gene>
    <name evidence="1" type="ORF">LARSCL_LOCUS8684</name>
</gene>
<evidence type="ECO:0000313" key="2">
    <source>
        <dbReference type="Proteomes" id="UP001497382"/>
    </source>
</evidence>
<dbReference type="EMBL" id="CAXIEN010000094">
    <property type="protein sequence ID" value="CAL1276497.1"/>
    <property type="molecule type" value="Genomic_DNA"/>
</dbReference>
<keyword evidence="2" id="KW-1185">Reference proteome</keyword>